<dbReference type="CDD" id="cd02440">
    <property type="entry name" value="AdoMet_MTases"/>
    <property type="match status" value="1"/>
</dbReference>
<dbReference type="Proteomes" id="UP001242045">
    <property type="component" value="Unassembled WGS sequence"/>
</dbReference>
<feature type="domain" description="DUF5672" evidence="1">
    <location>
        <begin position="79"/>
        <end position="250"/>
    </location>
</feature>
<gene>
    <name evidence="2" type="ORF">J2W31_005609</name>
</gene>
<dbReference type="GO" id="GO:0008168">
    <property type="term" value="F:methyltransferase activity"/>
    <property type="evidence" value="ECO:0007669"/>
    <property type="project" value="UniProtKB-KW"/>
</dbReference>
<evidence type="ECO:0000259" key="1">
    <source>
        <dbReference type="Pfam" id="PF18922"/>
    </source>
</evidence>
<dbReference type="InterPro" id="IPR029063">
    <property type="entry name" value="SAM-dependent_MTases_sf"/>
</dbReference>
<dbReference type="PANTHER" id="PTHR12224:SF0">
    <property type="entry name" value="BETA-1,4-MANNOSYL-GLYCOPROTEIN 4-BETA-N-ACETYLGLUCOSAMINYLTRANSFERASE"/>
    <property type="match status" value="1"/>
</dbReference>
<dbReference type="AlphaFoldDB" id="A0AAW8D7E8"/>
<dbReference type="GO" id="GO:0032259">
    <property type="term" value="P:methylation"/>
    <property type="evidence" value="ECO:0007669"/>
    <property type="project" value="UniProtKB-KW"/>
</dbReference>
<keyword evidence="2" id="KW-0808">Transferase</keyword>
<dbReference type="RefSeq" id="WP_307686786.1">
    <property type="nucleotide sequence ID" value="NZ_JAUSRD010000018.1"/>
</dbReference>
<proteinExistence type="predicted"/>
<reference evidence="2" key="1">
    <citation type="submission" date="2023-07" db="EMBL/GenBank/DDBJ databases">
        <title>Sorghum-associated microbial communities from plants grown in Nebraska, USA.</title>
        <authorList>
            <person name="Schachtman D."/>
        </authorList>
    </citation>
    <scope>NUCLEOTIDE SEQUENCE</scope>
    <source>
        <strain evidence="2">DS3754</strain>
    </source>
</reference>
<dbReference type="GO" id="GO:0016020">
    <property type="term" value="C:membrane"/>
    <property type="evidence" value="ECO:0007669"/>
    <property type="project" value="InterPro"/>
</dbReference>
<dbReference type="InterPro" id="IPR006813">
    <property type="entry name" value="Glyco_trans_17"/>
</dbReference>
<evidence type="ECO:0000313" key="3">
    <source>
        <dbReference type="Proteomes" id="UP001242045"/>
    </source>
</evidence>
<keyword evidence="2" id="KW-0489">Methyltransferase</keyword>
<accession>A0AAW8D7E8</accession>
<dbReference type="Pfam" id="PF13489">
    <property type="entry name" value="Methyltransf_23"/>
    <property type="match status" value="1"/>
</dbReference>
<dbReference type="Gene3D" id="3.40.50.150">
    <property type="entry name" value="Vaccinia Virus protein VP39"/>
    <property type="match status" value="1"/>
</dbReference>
<dbReference type="SUPFAM" id="SSF53335">
    <property type="entry name" value="S-adenosyl-L-methionine-dependent methyltransferases"/>
    <property type="match status" value="1"/>
</dbReference>
<sequence>MSNNNNSSNRSFEKITLVSVTGLPDARGAAMALKHSQAQMPGARALLCSPQAPNDLPAGIAHVPIAPLNYHEYGWFMMFALWRVVQTEFALVVQEDGWVVNANNWRDEFLDFDYIGAPIHLAKIDTPEGTYWRNRFEWADELQKPGHVVTPIQNGGFSLRSRRFMRALIDHPHIRVEIPPPDAVQGDPLKMHWQHNALLEDVQLSGVLRPALEAVGMRFAPLEVARNFSIEHAGPQLHQGYNAMLLFGHHAKVRQLASLSPLTLRSLIPLSELDAWYGERDILQMFERNGYRIEFAPEPVAASAAAPRRVYDCITYNGEADILAARLHELSEVVDCFVIVEADRTFSGEPKALRFDATDPRIAAFLPRIRYIAVHDMPVVDEAADAVPVVGDWLSDTPKSGFWIREKFQRNQIVRGLHDAAPDDLILISDADEIPRASVVRAMRDDRRHAIFGLCLAFYYFYANYRNVEGPEASSVWTVAATRAQLDLLTPDQLRMRVRTGAQPALILAEAGWHLSYLAMDEAAVRAKIRGFAHQEYNSAEFLAAIDIPALLASGKDLYNRPGYAWRLVGRDEAPQWLAGQPALAHLFAAVPPEATRYAKESYVTVQPSPFGFWERHANRHILQACASFIRGRVLDIGCNHGASTYWLRENPQVTEVVGVDLNEEALSLARKLFASVPLPSLFVDHDMTSDGPIFPPADTVVSFHTLEHIYVDDVAGFLSSASQSLASGGCFVISIPHDRAYPDPCHVGFYTEASLIQVMEAAGLEVVECFKDDRFEQKDLLTGVFRKS</sequence>
<dbReference type="InterPro" id="IPR043729">
    <property type="entry name" value="DUF5672"/>
</dbReference>
<dbReference type="GO" id="GO:0003830">
    <property type="term" value="F:beta-1,4-mannosylglycoprotein 4-beta-N-acetylglucosaminyltransferase activity"/>
    <property type="evidence" value="ECO:0007669"/>
    <property type="project" value="InterPro"/>
</dbReference>
<dbReference type="Pfam" id="PF04724">
    <property type="entry name" value="Glyco_transf_17"/>
    <property type="match status" value="1"/>
</dbReference>
<dbReference type="PANTHER" id="PTHR12224">
    <property type="entry name" value="BETA-1,4-MANNOSYL-GLYCOPROTEIN BETA-1,4-N-ACETYLGLUCOSAMINYL-TRANSFERASE"/>
    <property type="match status" value="1"/>
</dbReference>
<dbReference type="EMBL" id="JAUSRD010000018">
    <property type="protein sequence ID" value="MDP9896474.1"/>
    <property type="molecule type" value="Genomic_DNA"/>
</dbReference>
<organism evidence="2 3">
    <name type="scientific">Variovorax boronicumulans</name>
    <dbReference type="NCBI Taxonomy" id="436515"/>
    <lineage>
        <taxon>Bacteria</taxon>
        <taxon>Pseudomonadati</taxon>
        <taxon>Pseudomonadota</taxon>
        <taxon>Betaproteobacteria</taxon>
        <taxon>Burkholderiales</taxon>
        <taxon>Comamonadaceae</taxon>
        <taxon>Variovorax</taxon>
    </lineage>
</organism>
<name>A0AAW8D7E8_9BURK</name>
<dbReference type="Pfam" id="PF18922">
    <property type="entry name" value="DUF5672"/>
    <property type="match status" value="1"/>
</dbReference>
<protein>
    <submittedName>
        <fullName evidence="2">SAM-dependent methyltransferase</fullName>
    </submittedName>
</protein>
<dbReference type="GO" id="GO:0006044">
    <property type="term" value="P:N-acetylglucosamine metabolic process"/>
    <property type="evidence" value="ECO:0007669"/>
    <property type="project" value="TreeGrafter"/>
</dbReference>
<comment type="caution">
    <text evidence="2">The sequence shown here is derived from an EMBL/GenBank/DDBJ whole genome shotgun (WGS) entry which is preliminary data.</text>
</comment>
<evidence type="ECO:0000313" key="2">
    <source>
        <dbReference type="EMBL" id="MDP9896474.1"/>
    </source>
</evidence>